<protein>
    <submittedName>
        <fullName evidence="2">Uncharacterized protein</fullName>
    </submittedName>
</protein>
<evidence type="ECO:0000256" key="1">
    <source>
        <dbReference type="SAM" id="MobiDB-lite"/>
    </source>
</evidence>
<accession>A0A6A4TGL6</accession>
<feature type="compositionally biased region" description="Basic and acidic residues" evidence="1">
    <location>
        <begin position="1"/>
        <end position="12"/>
    </location>
</feature>
<reference evidence="2 3" key="1">
    <citation type="submission" date="2019-06" db="EMBL/GenBank/DDBJ databases">
        <title>Draft genomes of female and male turbot (Scophthalmus maximus).</title>
        <authorList>
            <person name="Xu H."/>
            <person name="Xu X.-W."/>
            <person name="Shao C."/>
            <person name="Chen S."/>
        </authorList>
    </citation>
    <scope>NUCLEOTIDE SEQUENCE [LARGE SCALE GENOMIC DNA]</scope>
    <source>
        <strain evidence="2">Ysfricsl-2016a</strain>
        <tissue evidence="2">Blood</tissue>
    </source>
</reference>
<dbReference type="EMBL" id="VEVO01000001">
    <property type="protein sequence ID" value="KAF0046736.1"/>
    <property type="molecule type" value="Genomic_DNA"/>
</dbReference>
<name>A0A6A4TGL6_SCOMX</name>
<evidence type="ECO:0000313" key="2">
    <source>
        <dbReference type="EMBL" id="KAF0046736.1"/>
    </source>
</evidence>
<organism evidence="2 3">
    <name type="scientific">Scophthalmus maximus</name>
    <name type="common">Turbot</name>
    <name type="synonym">Psetta maxima</name>
    <dbReference type="NCBI Taxonomy" id="52904"/>
    <lineage>
        <taxon>Eukaryota</taxon>
        <taxon>Metazoa</taxon>
        <taxon>Chordata</taxon>
        <taxon>Craniata</taxon>
        <taxon>Vertebrata</taxon>
        <taxon>Euteleostomi</taxon>
        <taxon>Actinopterygii</taxon>
        <taxon>Neopterygii</taxon>
        <taxon>Teleostei</taxon>
        <taxon>Neoteleostei</taxon>
        <taxon>Acanthomorphata</taxon>
        <taxon>Carangaria</taxon>
        <taxon>Pleuronectiformes</taxon>
        <taxon>Pleuronectoidei</taxon>
        <taxon>Scophthalmidae</taxon>
        <taxon>Scophthalmus</taxon>
    </lineage>
</organism>
<evidence type="ECO:0000313" key="3">
    <source>
        <dbReference type="Proteomes" id="UP000438429"/>
    </source>
</evidence>
<feature type="region of interest" description="Disordered" evidence="1">
    <location>
        <begin position="1"/>
        <end position="21"/>
    </location>
</feature>
<gene>
    <name evidence="2" type="ORF">F2P81_000369</name>
</gene>
<dbReference type="Proteomes" id="UP000438429">
    <property type="component" value="Unassembled WGS sequence"/>
</dbReference>
<dbReference type="AlphaFoldDB" id="A0A6A4TGL6"/>
<proteinExistence type="predicted"/>
<comment type="caution">
    <text evidence="2">The sequence shown here is derived from an EMBL/GenBank/DDBJ whole genome shotgun (WGS) entry which is preliminary data.</text>
</comment>
<sequence length="138" mass="14961">MCDGGKEPRLADKPGANRSNKAENTRIKLNIVNFLAASQKELIHSSQGLNGFICPRSSAYLRKTKKRNLVSTVSALSESTASACKSCQLQGRVASPASAEKLRGRRKWRTLAHPQTPTAGAGRTALKQVGELSRFIRV</sequence>